<evidence type="ECO:0000313" key="2">
    <source>
        <dbReference type="EMBL" id="KAK2948114.1"/>
    </source>
</evidence>
<gene>
    <name evidence="2" type="ORF">BLNAU_16914</name>
</gene>
<sequence>MDSTPRTVPFSVDAKIESQISLQIDRTPQLSQPTPTTPEQATNQRTLTSSTSCVSGDYTMIHLSLTHTFFSKPMGLFRPRKSLYNRMINHPSLQPFVHLYPGNVCIRTFDNSVHSLNYSSKYQYFLSKIHIPLLFMFLNP</sequence>
<keyword evidence="3" id="KW-1185">Reference proteome</keyword>
<evidence type="ECO:0000256" key="1">
    <source>
        <dbReference type="SAM" id="MobiDB-lite"/>
    </source>
</evidence>
<accession>A0ABQ9XB68</accession>
<name>A0ABQ9XB68_9EUKA</name>
<organism evidence="2 3">
    <name type="scientific">Blattamonas nauphoetae</name>
    <dbReference type="NCBI Taxonomy" id="2049346"/>
    <lineage>
        <taxon>Eukaryota</taxon>
        <taxon>Metamonada</taxon>
        <taxon>Preaxostyla</taxon>
        <taxon>Oxymonadida</taxon>
        <taxon>Blattamonas</taxon>
    </lineage>
</organism>
<feature type="region of interest" description="Disordered" evidence="1">
    <location>
        <begin position="24"/>
        <end position="48"/>
    </location>
</feature>
<dbReference type="EMBL" id="JARBJD010000183">
    <property type="protein sequence ID" value="KAK2948114.1"/>
    <property type="molecule type" value="Genomic_DNA"/>
</dbReference>
<evidence type="ECO:0000313" key="3">
    <source>
        <dbReference type="Proteomes" id="UP001281761"/>
    </source>
</evidence>
<proteinExistence type="predicted"/>
<protein>
    <submittedName>
        <fullName evidence="2">Uncharacterized protein</fullName>
    </submittedName>
</protein>
<comment type="caution">
    <text evidence="2">The sequence shown here is derived from an EMBL/GenBank/DDBJ whole genome shotgun (WGS) entry which is preliminary data.</text>
</comment>
<dbReference type="Proteomes" id="UP001281761">
    <property type="component" value="Unassembled WGS sequence"/>
</dbReference>
<reference evidence="2 3" key="1">
    <citation type="journal article" date="2022" name="bioRxiv">
        <title>Genomics of Preaxostyla Flagellates Illuminates Evolutionary Transitions and the Path Towards Mitochondrial Loss.</title>
        <authorList>
            <person name="Novak L.V.F."/>
            <person name="Treitli S.C."/>
            <person name="Pyrih J."/>
            <person name="Halakuc P."/>
            <person name="Pipaliya S.V."/>
            <person name="Vacek V."/>
            <person name="Brzon O."/>
            <person name="Soukal P."/>
            <person name="Eme L."/>
            <person name="Dacks J.B."/>
            <person name="Karnkowska A."/>
            <person name="Elias M."/>
            <person name="Hampl V."/>
        </authorList>
    </citation>
    <scope>NUCLEOTIDE SEQUENCE [LARGE SCALE GENOMIC DNA]</scope>
    <source>
        <strain evidence="2">NAU3</strain>
        <tissue evidence="2">Gut</tissue>
    </source>
</reference>
<feature type="compositionally biased region" description="Low complexity" evidence="1">
    <location>
        <begin position="27"/>
        <end position="40"/>
    </location>
</feature>